<organism evidence="19 20">
    <name type="scientific">Tetrabaena socialis</name>
    <dbReference type="NCBI Taxonomy" id="47790"/>
    <lineage>
        <taxon>Eukaryota</taxon>
        <taxon>Viridiplantae</taxon>
        <taxon>Chlorophyta</taxon>
        <taxon>core chlorophytes</taxon>
        <taxon>Chlorophyceae</taxon>
        <taxon>CS clade</taxon>
        <taxon>Chlamydomonadales</taxon>
        <taxon>Tetrabaenaceae</taxon>
        <taxon>Tetrabaena</taxon>
    </lineage>
</organism>
<evidence type="ECO:0000256" key="15">
    <source>
        <dbReference type="ARBA" id="ARBA00039024"/>
    </source>
</evidence>
<comment type="catalytic activity">
    <reaction evidence="16">
        <text>phytol + CTP = phytyl phosphate + CDP + H(+)</text>
        <dbReference type="Rhea" id="RHEA:38055"/>
        <dbReference type="ChEBI" id="CHEBI:15378"/>
        <dbReference type="ChEBI" id="CHEBI:17327"/>
        <dbReference type="ChEBI" id="CHEBI:37563"/>
        <dbReference type="ChEBI" id="CHEBI:58069"/>
        <dbReference type="ChEBI" id="CHEBI:75483"/>
        <dbReference type="EC" id="2.7.1.182"/>
    </reaction>
</comment>
<dbReference type="SUPFAM" id="SSF144232">
    <property type="entry name" value="HIT/MYND zinc finger-like"/>
    <property type="match status" value="1"/>
</dbReference>
<dbReference type="PANTHER" id="PTHR32523">
    <property type="entry name" value="PHYTOL KINASE 1, CHLOROPLASTIC"/>
    <property type="match status" value="1"/>
</dbReference>
<name>A0A2J7ZK19_9CHLO</name>
<evidence type="ECO:0000256" key="6">
    <source>
        <dbReference type="ARBA" id="ARBA00022692"/>
    </source>
</evidence>
<evidence type="ECO:0000313" key="19">
    <source>
        <dbReference type="EMBL" id="PNH00611.1"/>
    </source>
</evidence>
<keyword evidence="20" id="KW-1185">Reference proteome</keyword>
<dbReference type="GO" id="GO:0008270">
    <property type="term" value="F:zinc ion binding"/>
    <property type="evidence" value="ECO:0007669"/>
    <property type="project" value="UniProtKB-KW"/>
</dbReference>
<evidence type="ECO:0000256" key="16">
    <source>
        <dbReference type="ARBA" id="ARBA00048889"/>
    </source>
</evidence>
<evidence type="ECO:0000256" key="10">
    <source>
        <dbReference type="ARBA" id="ARBA00022833"/>
    </source>
</evidence>
<evidence type="ECO:0000256" key="2">
    <source>
        <dbReference type="ARBA" id="ARBA00010794"/>
    </source>
</evidence>
<dbReference type="Pfam" id="PF01753">
    <property type="entry name" value="zf-MYND"/>
    <property type="match status" value="1"/>
</dbReference>
<accession>A0A2J7ZK19</accession>
<evidence type="ECO:0000256" key="3">
    <source>
        <dbReference type="ARBA" id="ARBA00022528"/>
    </source>
</evidence>
<keyword evidence="10" id="KW-0862">Zinc</keyword>
<keyword evidence="6" id="KW-0812">Transmembrane</keyword>
<evidence type="ECO:0000256" key="9">
    <source>
        <dbReference type="ARBA" id="ARBA00022777"/>
    </source>
</evidence>
<dbReference type="InterPro" id="IPR002893">
    <property type="entry name" value="Znf_MYND"/>
</dbReference>
<keyword evidence="12" id="KW-1133">Transmembrane helix</keyword>
<evidence type="ECO:0000313" key="20">
    <source>
        <dbReference type="Proteomes" id="UP000236333"/>
    </source>
</evidence>
<evidence type="ECO:0000256" key="12">
    <source>
        <dbReference type="ARBA" id="ARBA00022989"/>
    </source>
</evidence>
<dbReference type="GO" id="GO:0010276">
    <property type="term" value="F:phytol kinase activity"/>
    <property type="evidence" value="ECO:0007669"/>
    <property type="project" value="UniProtKB-EC"/>
</dbReference>
<evidence type="ECO:0000256" key="7">
    <source>
        <dbReference type="ARBA" id="ARBA00022723"/>
    </source>
</evidence>
<dbReference type="InterPro" id="IPR039606">
    <property type="entry name" value="Phytol/farnesol_kinase"/>
</dbReference>
<comment type="pathway">
    <text evidence="14">Cofactor biosynthesis; tocopherol biosynthesis.</text>
</comment>
<feature type="domain" description="MYND-type" evidence="18">
    <location>
        <begin position="49"/>
        <end position="95"/>
    </location>
</feature>
<gene>
    <name evidence="19" type="ORF">TSOC_013557</name>
</gene>
<keyword evidence="3" id="KW-0150">Chloroplast</keyword>
<dbReference type="PANTHER" id="PTHR32523:SF8">
    <property type="entry name" value="DOLICHOL KINASE"/>
    <property type="match status" value="1"/>
</dbReference>
<comment type="caution">
    <text evidence="19">The sequence shown here is derived from an EMBL/GenBank/DDBJ whole genome shotgun (WGS) entry which is preliminary data.</text>
</comment>
<keyword evidence="9" id="KW-0418">Kinase</keyword>
<dbReference type="OrthoDB" id="265717at2759"/>
<comment type="subcellular location">
    <subcellularLocation>
        <location evidence="1">Plastid</location>
        <location evidence="1">Chloroplast membrane</location>
        <topology evidence="1">Multi-pass membrane protein</topology>
    </subcellularLocation>
</comment>
<proteinExistence type="inferred from homology"/>
<evidence type="ECO:0000256" key="8">
    <source>
        <dbReference type="ARBA" id="ARBA00022771"/>
    </source>
</evidence>
<protein>
    <recommendedName>
        <fullName evidence="15">phytol kinase</fullName>
        <ecNumber evidence="15">2.7.1.182</ecNumber>
    </recommendedName>
</protein>
<dbReference type="AlphaFoldDB" id="A0A2J7ZK19"/>
<dbReference type="Proteomes" id="UP000236333">
    <property type="component" value="Unassembled WGS sequence"/>
</dbReference>
<evidence type="ECO:0000256" key="1">
    <source>
        <dbReference type="ARBA" id="ARBA00004508"/>
    </source>
</evidence>
<evidence type="ECO:0000256" key="14">
    <source>
        <dbReference type="ARBA" id="ARBA00024015"/>
    </source>
</evidence>
<keyword evidence="11" id="KW-0809">Transit peptide</keyword>
<evidence type="ECO:0000256" key="13">
    <source>
        <dbReference type="ARBA" id="ARBA00023136"/>
    </source>
</evidence>
<feature type="non-terminal residue" evidence="19">
    <location>
        <position position="1"/>
    </location>
</feature>
<dbReference type="GO" id="GO:0016020">
    <property type="term" value="C:membrane"/>
    <property type="evidence" value="ECO:0007669"/>
    <property type="project" value="UniProtKB-SubCell"/>
</dbReference>
<evidence type="ECO:0000259" key="18">
    <source>
        <dbReference type="PROSITE" id="PS50865"/>
    </source>
</evidence>
<sequence length="99" mass="9991">GAGVPPAAWRRVEESAAACCDEGVQQLASALVPVAEARGVLRTCSHPGCVSLAGDSEAEAEAEAGLLVCGRCGAARYCCAGCQAAHWRAGHKKACVPRG</sequence>
<reference evidence="19 20" key="1">
    <citation type="journal article" date="2017" name="Mol. Biol. Evol.">
        <title>The 4-celled Tetrabaena socialis nuclear genome reveals the essential components for genetic control of cell number at the origin of multicellularity in the volvocine lineage.</title>
        <authorList>
            <person name="Featherston J."/>
            <person name="Arakaki Y."/>
            <person name="Hanschen E.R."/>
            <person name="Ferris P.J."/>
            <person name="Michod R.E."/>
            <person name="Olson B.J.S.C."/>
            <person name="Nozaki H."/>
            <person name="Durand P.M."/>
        </authorList>
    </citation>
    <scope>NUCLEOTIDE SEQUENCE [LARGE SCALE GENOMIC DNA]</scope>
    <source>
        <strain evidence="19 20">NIES-571</strain>
    </source>
</reference>
<dbReference type="EC" id="2.7.1.182" evidence="15"/>
<dbReference type="PROSITE" id="PS50865">
    <property type="entry name" value="ZF_MYND_2"/>
    <property type="match status" value="1"/>
</dbReference>
<dbReference type="EMBL" id="PGGS01001272">
    <property type="protein sequence ID" value="PNH00611.1"/>
    <property type="molecule type" value="Genomic_DNA"/>
</dbReference>
<keyword evidence="7" id="KW-0479">Metal-binding</keyword>
<evidence type="ECO:0000256" key="17">
    <source>
        <dbReference type="PROSITE-ProRule" id="PRU00134"/>
    </source>
</evidence>
<evidence type="ECO:0000256" key="11">
    <source>
        <dbReference type="ARBA" id="ARBA00022946"/>
    </source>
</evidence>
<dbReference type="Gene3D" id="6.10.140.2220">
    <property type="match status" value="1"/>
</dbReference>
<dbReference type="GO" id="GO:0009507">
    <property type="term" value="C:chloroplast"/>
    <property type="evidence" value="ECO:0007669"/>
    <property type="project" value="UniProtKB-SubCell"/>
</dbReference>
<keyword evidence="5" id="KW-0808">Transferase</keyword>
<evidence type="ECO:0000256" key="5">
    <source>
        <dbReference type="ARBA" id="ARBA00022679"/>
    </source>
</evidence>
<keyword evidence="4" id="KW-0934">Plastid</keyword>
<evidence type="ECO:0000256" key="4">
    <source>
        <dbReference type="ARBA" id="ARBA00022640"/>
    </source>
</evidence>
<comment type="similarity">
    <text evidence="2">Belongs to the polyprenol kinase family.</text>
</comment>
<keyword evidence="13" id="KW-0472">Membrane</keyword>
<keyword evidence="8 17" id="KW-0863">Zinc-finger</keyword>